<dbReference type="PROSITE" id="PS51371">
    <property type="entry name" value="CBS"/>
    <property type="match status" value="2"/>
</dbReference>
<keyword evidence="6" id="KW-1185">Reference proteome</keyword>
<dbReference type="AlphaFoldDB" id="A0ABD5RFR2"/>
<organism evidence="5 6">
    <name type="scientific">Salinirubrum litoreum</name>
    <dbReference type="NCBI Taxonomy" id="1126234"/>
    <lineage>
        <taxon>Archaea</taxon>
        <taxon>Methanobacteriati</taxon>
        <taxon>Methanobacteriota</taxon>
        <taxon>Stenosarchaea group</taxon>
        <taxon>Halobacteria</taxon>
        <taxon>Halobacteriales</taxon>
        <taxon>Haloferacaceae</taxon>
        <taxon>Salinirubrum</taxon>
    </lineage>
</organism>
<evidence type="ECO:0000256" key="1">
    <source>
        <dbReference type="ARBA" id="ARBA00023122"/>
    </source>
</evidence>
<reference evidence="5 6" key="1">
    <citation type="journal article" date="2019" name="Int. J. Syst. Evol. Microbiol.">
        <title>The Global Catalogue of Microorganisms (GCM) 10K type strain sequencing project: providing services to taxonomists for standard genome sequencing and annotation.</title>
        <authorList>
            <consortium name="The Broad Institute Genomics Platform"/>
            <consortium name="The Broad Institute Genome Sequencing Center for Infectious Disease"/>
            <person name="Wu L."/>
            <person name="Ma J."/>
        </authorList>
    </citation>
    <scope>NUCLEOTIDE SEQUENCE [LARGE SCALE GENOMIC DNA]</scope>
    <source>
        <strain evidence="5 6">CGMCC 1.12237</strain>
    </source>
</reference>
<dbReference type="InterPro" id="IPR000644">
    <property type="entry name" value="CBS_dom"/>
</dbReference>
<name>A0ABD5RFR2_9EURY</name>
<feature type="domain" description="CBS" evidence="4">
    <location>
        <begin position="128"/>
        <end position="183"/>
    </location>
</feature>
<sequence length="405" mass="43893">MDISDIVSTEFETFEADTRAAELEAAFGETGAKAVIVTEDGEYTGVVTQRRFASAHRNPDAKAGGLVWHVRTVDRDEDVRTVARAMLGSDSMVLPVFEDGDLYGVVSADDLLVAVRPFLHVLTVEDVYVDDLVSVSPETTVGSVLHTLRDQRITHLPVVDDGSLVGIVSLFDLLDFVVREMDRQQGGSPGAGASPSGGSPHGGFGERAGDVDRMLDLPVADVMTGPVETTAVDQRLDEAVERMLSAGVSSLVVTADGDPTGIVTKTDVLRSLTWTDERRLPVQITNVDLLDDISRAELTDLIEGIAKKYGDLTVLEANVFLHEHDERFRGTPLLMARIRLFTDRGHFVGTGEGYGASHALRLAANVVERQVLEGKTYAQSKKHPPRDEWAKLYGWWLAGESGSPG</sequence>
<dbReference type="SMART" id="SM00116">
    <property type="entry name" value="CBS"/>
    <property type="match status" value="4"/>
</dbReference>
<dbReference type="Gene3D" id="3.10.580.10">
    <property type="entry name" value="CBS-domain"/>
    <property type="match status" value="2"/>
</dbReference>
<keyword evidence="1 2" id="KW-0129">CBS domain</keyword>
<dbReference type="Pfam" id="PF00571">
    <property type="entry name" value="CBS"/>
    <property type="match status" value="4"/>
</dbReference>
<protein>
    <submittedName>
        <fullName evidence="5">CBS domain-containing protein</fullName>
    </submittedName>
</protein>
<evidence type="ECO:0000259" key="4">
    <source>
        <dbReference type="PROSITE" id="PS51371"/>
    </source>
</evidence>
<evidence type="ECO:0000256" key="3">
    <source>
        <dbReference type="SAM" id="MobiDB-lite"/>
    </source>
</evidence>
<accession>A0ABD5RFR2</accession>
<evidence type="ECO:0000313" key="5">
    <source>
        <dbReference type="EMBL" id="MFC5368865.1"/>
    </source>
</evidence>
<dbReference type="RefSeq" id="WP_227230924.1">
    <property type="nucleotide sequence ID" value="NZ_JAJCVJ010000003.1"/>
</dbReference>
<gene>
    <name evidence="5" type="ORF">ACFPJ5_18220</name>
</gene>
<evidence type="ECO:0000256" key="2">
    <source>
        <dbReference type="PROSITE-ProRule" id="PRU00703"/>
    </source>
</evidence>
<dbReference type="Proteomes" id="UP001596201">
    <property type="component" value="Unassembled WGS sequence"/>
</dbReference>
<dbReference type="InterPro" id="IPR051257">
    <property type="entry name" value="Diverse_CBS-Domain"/>
</dbReference>
<feature type="domain" description="CBS" evidence="4">
    <location>
        <begin position="223"/>
        <end position="280"/>
    </location>
</feature>
<dbReference type="EMBL" id="JBHSKX010000004">
    <property type="protein sequence ID" value="MFC5368865.1"/>
    <property type="molecule type" value="Genomic_DNA"/>
</dbReference>
<dbReference type="PANTHER" id="PTHR43080:SF2">
    <property type="entry name" value="CBS DOMAIN-CONTAINING PROTEIN"/>
    <property type="match status" value="1"/>
</dbReference>
<evidence type="ECO:0000313" key="6">
    <source>
        <dbReference type="Proteomes" id="UP001596201"/>
    </source>
</evidence>
<dbReference type="SUPFAM" id="SSF54631">
    <property type="entry name" value="CBS-domain pair"/>
    <property type="match status" value="2"/>
</dbReference>
<dbReference type="InterPro" id="IPR046342">
    <property type="entry name" value="CBS_dom_sf"/>
</dbReference>
<dbReference type="PANTHER" id="PTHR43080">
    <property type="entry name" value="CBS DOMAIN-CONTAINING PROTEIN CBSX3, MITOCHONDRIAL"/>
    <property type="match status" value="1"/>
</dbReference>
<proteinExistence type="predicted"/>
<feature type="region of interest" description="Disordered" evidence="3">
    <location>
        <begin position="184"/>
        <end position="207"/>
    </location>
</feature>
<comment type="caution">
    <text evidence="5">The sequence shown here is derived from an EMBL/GenBank/DDBJ whole genome shotgun (WGS) entry which is preliminary data.</text>
</comment>